<gene>
    <name evidence="1" type="ORF">CLP_2704</name>
</gene>
<sequence>MDKDKVKELYLKGYKAKNIAKILNCKADTVRQCIHRNLKEFKIAHETEKMRNKEIDRVTRSEAKQWISDKSFILKNRSIYKTDSKGNIVLNKDVAPVVSFDTPRRLNINF</sequence>
<dbReference type="RefSeq" id="WP_003414534.1">
    <property type="nucleotide sequence ID" value="NZ_ACOM01000005.1"/>
</dbReference>
<dbReference type="EMBL" id="ACOM01000005">
    <property type="protein sequence ID" value="EEP53385.1"/>
    <property type="molecule type" value="Genomic_DNA"/>
</dbReference>
<dbReference type="eggNOG" id="ENOG503277M">
    <property type="taxonomic scope" value="Bacteria"/>
</dbReference>
<dbReference type="HOGENOM" id="CLU_131392_0_0_9"/>
<organism evidence="1 2">
    <name type="scientific">Clostridium butyricum E4 str. BoNT E BL5262</name>
    <dbReference type="NCBI Taxonomy" id="632245"/>
    <lineage>
        <taxon>Bacteria</taxon>
        <taxon>Bacillati</taxon>
        <taxon>Bacillota</taxon>
        <taxon>Clostridia</taxon>
        <taxon>Eubacteriales</taxon>
        <taxon>Clostridiaceae</taxon>
        <taxon>Clostridium</taxon>
    </lineage>
</organism>
<reference evidence="1 2" key="1">
    <citation type="submission" date="2009-08" db="EMBL/GenBank/DDBJ databases">
        <authorList>
            <person name="Shrivastava S."/>
            <person name="Brinkac L.B."/>
            <person name="Brown J.L."/>
            <person name="Bruce D.B."/>
            <person name="Detter C."/>
            <person name="Green L.D."/>
            <person name="Munk C.A."/>
            <person name="Rogers Y.C."/>
            <person name="Tapia R."/>
            <person name="Sims D.R."/>
            <person name="Smith L.A."/>
            <person name="Smith T.J."/>
            <person name="Sutton G."/>
            <person name="Brettin T."/>
        </authorList>
    </citation>
    <scope>NUCLEOTIDE SEQUENCE [LARGE SCALE GENOMIC DNA]</scope>
    <source>
        <strain evidence="2">E4 str. BoNT E BL5262</strain>
    </source>
</reference>
<evidence type="ECO:0000313" key="2">
    <source>
        <dbReference type="Proteomes" id="UP000003081"/>
    </source>
</evidence>
<proteinExistence type="predicted"/>
<dbReference type="AlphaFoldDB" id="C4IH10"/>
<comment type="caution">
    <text evidence="1">The sequence shown here is derived from an EMBL/GenBank/DDBJ whole genome shotgun (WGS) entry which is preliminary data.</text>
</comment>
<dbReference type="Proteomes" id="UP000003081">
    <property type="component" value="Unassembled WGS sequence"/>
</dbReference>
<protein>
    <submittedName>
        <fullName evidence="1">Uncharacterized protein</fullName>
    </submittedName>
</protein>
<accession>C4IH10</accession>
<evidence type="ECO:0000313" key="1">
    <source>
        <dbReference type="EMBL" id="EEP53385.1"/>
    </source>
</evidence>
<keyword evidence="2" id="KW-1185">Reference proteome</keyword>
<name>C4IH10_CLOBU</name>